<proteinExistence type="predicted"/>
<feature type="region of interest" description="Disordered" evidence="1">
    <location>
        <begin position="43"/>
        <end position="73"/>
    </location>
</feature>
<accession>A0ABP5V9W3</accession>
<keyword evidence="3" id="KW-1185">Reference proteome</keyword>
<protein>
    <submittedName>
        <fullName evidence="2">Uncharacterized protein</fullName>
    </submittedName>
</protein>
<comment type="caution">
    <text evidence="2">The sequence shown here is derived from an EMBL/GenBank/DDBJ whole genome shotgun (WGS) entry which is preliminary data.</text>
</comment>
<evidence type="ECO:0000313" key="3">
    <source>
        <dbReference type="Proteomes" id="UP001500058"/>
    </source>
</evidence>
<dbReference type="RefSeq" id="WP_344630978.1">
    <property type="nucleotide sequence ID" value="NZ_BAAATJ010000009.1"/>
</dbReference>
<dbReference type="Proteomes" id="UP001500058">
    <property type="component" value="Unassembled WGS sequence"/>
</dbReference>
<organism evidence="2 3">
    <name type="scientific">Streptomyces glaucosporus</name>
    <dbReference type="NCBI Taxonomy" id="284044"/>
    <lineage>
        <taxon>Bacteria</taxon>
        <taxon>Bacillati</taxon>
        <taxon>Actinomycetota</taxon>
        <taxon>Actinomycetes</taxon>
        <taxon>Kitasatosporales</taxon>
        <taxon>Streptomycetaceae</taxon>
        <taxon>Streptomyces</taxon>
    </lineage>
</organism>
<name>A0ABP5V9W3_9ACTN</name>
<reference evidence="3" key="1">
    <citation type="journal article" date="2019" name="Int. J. Syst. Evol. Microbiol.">
        <title>The Global Catalogue of Microorganisms (GCM) 10K type strain sequencing project: providing services to taxonomists for standard genome sequencing and annotation.</title>
        <authorList>
            <consortium name="The Broad Institute Genomics Platform"/>
            <consortium name="The Broad Institute Genome Sequencing Center for Infectious Disease"/>
            <person name="Wu L."/>
            <person name="Ma J."/>
        </authorList>
    </citation>
    <scope>NUCLEOTIDE SEQUENCE [LARGE SCALE GENOMIC DNA]</scope>
    <source>
        <strain evidence="3">JCM 6921</strain>
    </source>
</reference>
<gene>
    <name evidence="2" type="ORF">GCM10010420_24420</name>
</gene>
<dbReference type="EMBL" id="BAAATJ010000009">
    <property type="protein sequence ID" value="GAA2397512.1"/>
    <property type="molecule type" value="Genomic_DNA"/>
</dbReference>
<evidence type="ECO:0000256" key="1">
    <source>
        <dbReference type="SAM" id="MobiDB-lite"/>
    </source>
</evidence>
<sequence length="136" mass="15044">MSGEWMQVATASANTLVALMLTDAWEQARDRMVGVWRRFRPEQADSVSRQLDASADDLAQARQADDGEAEGEIRGEWSGRIRRLVRDEPEAADVLREFVRHFEPQAAGAGGTTVVQNAHATGKSRVYQAGRDMTVN</sequence>
<evidence type="ECO:0000313" key="2">
    <source>
        <dbReference type="EMBL" id="GAA2397512.1"/>
    </source>
</evidence>
<feature type="compositionally biased region" description="Low complexity" evidence="1">
    <location>
        <begin position="48"/>
        <end position="62"/>
    </location>
</feature>